<dbReference type="PANTHER" id="PTHR43532">
    <property type="entry name" value="GLUCOSE-1-PHOSPHATE THYMIDYLYLTRANSFERASE"/>
    <property type="match status" value="1"/>
</dbReference>
<dbReference type="GO" id="GO:0046872">
    <property type="term" value="F:metal ion binding"/>
    <property type="evidence" value="ECO:0007669"/>
    <property type="project" value="UniProtKB-KW"/>
</dbReference>
<comment type="cofactor">
    <cofactor evidence="1">
        <name>Mg(2+)</name>
        <dbReference type="ChEBI" id="CHEBI:18420"/>
    </cofactor>
</comment>
<evidence type="ECO:0000313" key="10">
    <source>
        <dbReference type="EMBL" id="OGM22436.1"/>
    </source>
</evidence>
<comment type="catalytic activity">
    <reaction evidence="8">
        <text>dTTP + alpha-D-glucose 1-phosphate + H(+) = dTDP-alpha-D-glucose + diphosphate</text>
        <dbReference type="Rhea" id="RHEA:15225"/>
        <dbReference type="ChEBI" id="CHEBI:15378"/>
        <dbReference type="ChEBI" id="CHEBI:33019"/>
        <dbReference type="ChEBI" id="CHEBI:37568"/>
        <dbReference type="ChEBI" id="CHEBI:57477"/>
        <dbReference type="ChEBI" id="CHEBI:58601"/>
        <dbReference type="EC" id="2.7.7.24"/>
    </reaction>
</comment>
<evidence type="ECO:0000256" key="6">
    <source>
        <dbReference type="ARBA" id="ARBA00022723"/>
    </source>
</evidence>
<evidence type="ECO:0000256" key="7">
    <source>
        <dbReference type="ARBA" id="ARBA00022842"/>
    </source>
</evidence>
<keyword evidence="10" id="KW-0946">Virion</keyword>
<comment type="caution">
    <text evidence="10">The sequence shown here is derived from an EMBL/GenBank/DDBJ whole genome shotgun (WGS) entry which is preliminary data.</text>
</comment>
<gene>
    <name evidence="10" type="ORF">A2863_03855</name>
</gene>
<dbReference type="InterPro" id="IPR029044">
    <property type="entry name" value="Nucleotide-diphossugar_trans"/>
</dbReference>
<evidence type="ECO:0000256" key="5">
    <source>
        <dbReference type="ARBA" id="ARBA00022695"/>
    </source>
</evidence>
<evidence type="ECO:0000256" key="8">
    <source>
        <dbReference type="ARBA" id="ARBA00049336"/>
    </source>
</evidence>
<dbReference type="AlphaFoldDB" id="A0A1F7Y529"/>
<evidence type="ECO:0000256" key="2">
    <source>
        <dbReference type="ARBA" id="ARBA00010480"/>
    </source>
</evidence>
<protein>
    <recommendedName>
        <fullName evidence="3">glucose-1-phosphate thymidylyltransferase</fullName>
        <ecNumber evidence="3">2.7.7.24</ecNumber>
    </recommendedName>
</protein>
<keyword evidence="5" id="KW-0548">Nucleotidyltransferase</keyword>
<keyword evidence="4" id="KW-0808">Transferase</keyword>
<dbReference type="EC" id="2.7.7.24" evidence="3"/>
<evidence type="ECO:0000256" key="4">
    <source>
        <dbReference type="ARBA" id="ARBA00022679"/>
    </source>
</evidence>
<keyword evidence="6" id="KW-0479">Metal-binding</keyword>
<dbReference type="EMBL" id="MGGF01000002">
    <property type="protein sequence ID" value="OGM22436.1"/>
    <property type="molecule type" value="Genomic_DNA"/>
</dbReference>
<evidence type="ECO:0000256" key="3">
    <source>
        <dbReference type="ARBA" id="ARBA00012461"/>
    </source>
</evidence>
<dbReference type="PANTHER" id="PTHR43532:SF1">
    <property type="entry name" value="GLUCOSE-1-PHOSPHATE THYMIDYLYLTRANSFERASE 1"/>
    <property type="match status" value="1"/>
</dbReference>
<proteinExistence type="inferred from homology"/>
<dbReference type="InterPro" id="IPR005907">
    <property type="entry name" value="G1P_thy_trans_s"/>
</dbReference>
<organism evidence="10 11">
    <name type="scientific">Candidatus Woesebacteria bacterium RIFCSPHIGHO2_01_FULL_38_9b</name>
    <dbReference type="NCBI Taxonomy" id="1802493"/>
    <lineage>
        <taxon>Bacteria</taxon>
        <taxon>Candidatus Woeseibacteriota</taxon>
    </lineage>
</organism>
<sequence>MKGIILAGGNATRLRPLTKITSKQLLPVYDRPMIYYPIQTLVSSGIKDILIIISPLYSGHFLNLLGSGKEFGARFSFAIQDEPRGLADAFIVGKDFLDNDNVTMILGDNIFDNHGFSKEIQSFKSGAMVFAKKVTDPQRFGVVEFDKKGNVLSIEEKPKKPKSNYAVVGLYTFDSRVVEYAKNLIPSARGEIEITDLNNM</sequence>
<feature type="non-terminal residue" evidence="10">
    <location>
        <position position="200"/>
    </location>
</feature>
<comment type="similarity">
    <text evidence="2">Belongs to the glucose-1-phosphate thymidylyltransferase family.</text>
</comment>
<dbReference type="InterPro" id="IPR005835">
    <property type="entry name" value="NTP_transferase_dom"/>
</dbReference>
<dbReference type="GO" id="GO:0008879">
    <property type="term" value="F:glucose-1-phosphate thymidylyltransferase activity"/>
    <property type="evidence" value="ECO:0007669"/>
    <property type="project" value="UniProtKB-EC"/>
</dbReference>
<keyword evidence="10" id="KW-0167">Capsid protein</keyword>
<dbReference type="Proteomes" id="UP000178750">
    <property type="component" value="Unassembled WGS sequence"/>
</dbReference>
<evidence type="ECO:0000256" key="1">
    <source>
        <dbReference type="ARBA" id="ARBA00001946"/>
    </source>
</evidence>
<keyword evidence="7" id="KW-0460">Magnesium</keyword>
<dbReference type="Pfam" id="PF00483">
    <property type="entry name" value="NTP_transferase"/>
    <property type="match status" value="1"/>
</dbReference>
<reference evidence="10 11" key="1">
    <citation type="journal article" date="2016" name="Nat. Commun.">
        <title>Thousands of microbial genomes shed light on interconnected biogeochemical processes in an aquifer system.</title>
        <authorList>
            <person name="Anantharaman K."/>
            <person name="Brown C.T."/>
            <person name="Hug L.A."/>
            <person name="Sharon I."/>
            <person name="Castelle C.J."/>
            <person name="Probst A.J."/>
            <person name="Thomas B.C."/>
            <person name="Singh A."/>
            <person name="Wilkins M.J."/>
            <person name="Karaoz U."/>
            <person name="Brodie E.L."/>
            <person name="Williams K.H."/>
            <person name="Hubbard S.S."/>
            <person name="Banfield J.F."/>
        </authorList>
    </citation>
    <scope>NUCLEOTIDE SEQUENCE [LARGE SCALE GENOMIC DNA]</scope>
</reference>
<evidence type="ECO:0000313" key="11">
    <source>
        <dbReference type="Proteomes" id="UP000178750"/>
    </source>
</evidence>
<name>A0A1F7Y529_9BACT</name>
<feature type="domain" description="Nucleotidyl transferase" evidence="9">
    <location>
        <begin position="2"/>
        <end position="198"/>
    </location>
</feature>
<accession>A0A1F7Y529</accession>
<evidence type="ECO:0000259" key="9">
    <source>
        <dbReference type="Pfam" id="PF00483"/>
    </source>
</evidence>
<dbReference type="SUPFAM" id="SSF53448">
    <property type="entry name" value="Nucleotide-diphospho-sugar transferases"/>
    <property type="match status" value="1"/>
</dbReference>
<dbReference type="Gene3D" id="3.90.550.10">
    <property type="entry name" value="Spore Coat Polysaccharide Biosynthesis Protein SpsA, Chain A"/>
    <property type="match status" value="1"/>
</dbReference>